<dbReference type="Gene3D" id="3.40.50.1820">
    <property type="entry name" value="alpha/beta hydrolase"/>
    <property type="match status" value="1"/>
</dbReference>
<dbReference type="SUPFAM" id="SSF53474">
    <property type="entry name" value="alpha/beta-Hydrolases"/>
    <property type="match status" value="1"/>
</dbReference>
<dbReference type="GO" id="GO:0016787">
    <property type="term" value="F:hydrolase activity"/>
    <property type="evidence" value="ECO:0007669"/>
    <property type="project" value="UniProtKB-KW"/>
</dbReference>
<evidence type="ECO:0000313" key="3">
    <source>
        <dbReference type="EMBL" id="KAH8695420.1"/>
    </source>
</evidence>
<dbReference type="EMBL" id="JAJTJA010000008">
    <property type="protein sequence ID" value="KAH8695420.1"/>
    <property type="molecule type" value="Genomic_DNA"/>
</dbReference>
<dbReference type="PANTHER" id="PTHR48081:SF8">
    <property type="entry name" value="ALPHA_BETA HYDROLASE FOLD-3 DOMAIN-CONTAINING PROTEIN-RELATED"/>
    <property type="match status" value="1"/>
</dbReference>
<feature type="domain" description="Alpha/beta hydrolase fold-3" evidence="2">
    <location>
        <begin position="82"/>
        <end position="295"/>
    </location>
</feature>
<gene>
    <name evidence="3" type="ORF">BGW36DRAFT_463012</name>
</gene>
<evidence type="ECO:0000256" key="1">
    <source>
        <dbReference type="ARBA" id="ARBA00022801"/>
    </source>
</evidence>
<accession>A0AAD4KT80</accession>
<comment type="caution">
    <text evidence="3">The sequence shown here is derived from an EMBL/GenBank/DDBJ whole genome shotgun (WGS) entry which is preliminary data.</text>
</comment>
<sequence>MSPPILAPEWQELEKVLGSRPLLKGSPEDIISQFNGLMAVLASSRPSPDPSVETRDTVIKGINCRVYMPSRINFQGDLPLGVYAHGGGFVCGDLESEDFLCRAIAGAAFCIIVSVDYRLGPQYKLPIMLDDVLSVYSWLRDNARQFGADPSKLFSIGGSAGGGLALGIANHFAQQPDGHKHIHGVVAMVPVTLHWNNIPSEYQEHYSSYRENAENVPIIDKPTMESFFDAVNADPKDSSIFTALSPHHAKFPPTYICTCGADPLRDDGTVMEKALRKAGVPTKLTEYPNLPHYFWIFPDLEATKKFINDTIAGVKWVISEM</sequence>
<keyword evidence="4" id="KW-1185">Reference proteome</keyword>
<dbReference type="InterPro" id="IPR029058">
    <property type="entry name" value="AB_hydrolase_fold"/>
</dbReference>
<dbReference type="InterPro" id="IPR013094">
    <property type="entry name" value="AB_hydrolase_3"/>
</dbReference>
<proteinExistence type="predicted"/>
<protein>
    <submittedName>
        <fullName evidence="3">Carboxylesterase</fullName>
    </submittedName>
</protein>
<dbReference type="InterPro" id="IPR050300">
    <property type="entry name" value="GDXG_lipolytic_enzyme"/>
</dbReference>
<dbReference type="PANTHER" id="PTHR48081">
    <property type="entry name" value="AB HYDROLASE SUPERFAMILY PROTEIN C4A8.06C"/>
    <property type="match status" value="1"/>
</dbReference>
<reference evidence="3" key="1">
    <citation type="submission" date="2021-12" db="EMBL/GenBank/DDBJ databases">
        <title>Convergent genome expansion in fungi linked to evolution of root-endophyte symbiosis.</title>
        <authorList>
            <consortium name="DOE Joint Genome Institute"/>
            <person name="Ke Y.-H."/>
            <person name="Bonito G."/>
            <person name="Liao H.-L."/>
            <person name="Looney B."/>
            <person name="Rojas-Flechas A."/>
            <person name="Nash J."/>
            <person name="Hameed K."/>
            <person name="Schadt C."/>
            <person name="Martin F."/>
            <person name="Crous P.W."/>
            <person name="Miettinen O."/>
            <person name="Magnuson J.K."/>
            <person name="Labbe J."/>
            <person name="Jacobson D."/>
            <person name="Doktycz M.J."/>
            <person name="Veneault-Fourrey C."/>
            <person name="Kuo A."/>
            <person name="Mondo S."/>
            <person name="Calhoun S."/>
            <person name="Riley R."/>
            <person name="Ohm R."/>
            <person name="LaButti K."/>
            <person name="Andreopoulos B."/>
            <person name="Pangilinan J."/>
            <person name="Nolan M."/>
            <person name="Tritt A."/>
            <person name="Clum A."/>
            <person name="Lipzen A."/>
            <person name="Daum C."/>
            <person name="Barry K."/>
            <person name="Grigoriev I.V."/>
            <person name="Vilgalys R."/>
        </authorList>
    </citation>
    <scope>NUCLEOTIDE SEQUENCE</scope>
    <source>
        <strain evidence="3">PMI_201</strain>
    </source>
</reference>
<dbReference type="AlphaFoldDB" id="A0AAD4KT80"/>
<organism evidence="3 4">
    <name type="scientific">Talaromyces proteolyticus</name>
    <dbReference type="NCBI Taxonomy" id="1131652"/>
    <lineage>
        <taxon>Eukaryota</taxon>
        <taxon>Fungi</taxon>
        <taxon>Dikarya</taxon>
        <taxon>Ascomycota</taxon>
        <taxon>Pezizomycotina</taxon>
        <taxon>Eurotiomycetes</taxon>
        <taxon>Eurotiomycetidae</taxon>
        <taxon>Eurotiales</taxon>
        <taxon>Trichocomaceae</taxon>
        <taxon>Talaromyces</taxon>
        <taxon>Talaromyces sect. Bacilispori</taxon>
    </lineage>
</organism>
<evidence type="ECO:0000313" key="4">
    <source>
        <dbReference type="Proteomes" id="UP001201262"/>
    </source>
</evidence>
<keyword evidence="1" id="KW-0378">Hydrolase</keyword>
<evidence type="ECO:0000259" key="2">
    <source>
        <dbReference type="Pfam" id="PF07859"/>
    </source>
</evidence>
<dbReference type="Pfam" id="PF07859">
    <property type="entry name" value="Abhydrolase_3"/>
    <property type="match status" value="1"/>
</dbReference>
<name>A0AAD4KT80_9EURO</name>
<dbReference type="GeneID" id="70252478"/>
<dbReference type="RefSeq" id="XP_046070562.1">
    <property type="nucleotide sequence ID" value="XM_046222191.1"/>
</dbReference>
<dbReference type="Proteomes" id="UP001201262">
    <property type="component" value="Unassembled WGS sequence"/>
</dbReference>